<keyword evidence="2" id="KW-1185">Reference proteome</keyword>
<proteinExistence type="predicted"/>
<organism evidence="1 2">
    <name type="scientific">Streptomyces malaysiensis</name>
    <dbReference type="NCBI Taxonomy" id="92644"/>
    <lineage>
        <taxon>Bacteria</taxon>
        <taxon>Bacillati</taxon>
        <taxon>Actinomycetota</taxon>
        <taxon>Actinomycetes</taxon>
        <taxon>Kitasatosporales</taxon>
        <taxon>Streptomycetaceae</taxon>
        <taxon>Streptomyces</taxon>
        <taxon>Streptomyces violaceusniger group</taxon>
    </lineage>
</organism>
<dbReference type="EMBL" id="CP065050">
    <property type="protein sequence ID" value="QPI56326.1"/>
    <property type="molecule type" value="Genomic_DNA"/>
</dbReference>
<gene>
    <name evidence="1" type="ORF">I1A49_16495</name>
</gene>
<evidence type="ECO:0000313" key="2">
    <source>
        <dbReference type="Proteomes" id="UP000663421"/>
    </source>
</evidence>
<dbReference type="Proteomes" id="UP000663421">
    <property type="component" value="Chromosome"/>
</dbReference>
<sequence>MAKSRLTDYTGAEIRPGVVVSYSTRQGNVIRQSEAVVLELKSDKRAGGVVVPKVKVKPTGRDSGFIARKTLAARTVKHDRLVVIGDTNDAR</sequence>
<reference evidence="1 2" key="1">
    <citation type="submission" date="2020-11" db="EMBL/GenBank/DDBJ databases">
        <title>Complete genome sequence unveiled secondary metabolic potentials in Streptomyces solisilvae HNM0141.</title>
        <authorList>
            <person name="Huang X."/>
        </authorList>
    </citation>
    <scope>NUCLEOTIDE SEQUENCE [LARGE SCALE GENOMIC DNA]</scope>
    <source>
        <strain evidence="1 2">HNM0141</strain>
    </source>
</reference>
<accession>A0ABX6W5J1</accession>
<evidence type="ECO:0000313" key="1">
    <source>
        <dbReference type="EMBL" id="QPI56326.1"/>
    </source>
</evidence>
<name>A0ABX6W5J1_STRMQ</name>
<protein>
    <submittedName>
        <fullName evidence="1">Uncharacterized protein</fullName>
    </submittedName>
</protein>